<name>L1L9J3_THEEQ</name>
<dbReference type="Proteomes" id="UP000031512">
    <property type="component" value="Unassembled WGS sequence"/>
</dbReference>
<reference evidence="2 3" key="1">
    <citation type="journal article" date="2012" name="BMC Genomics">
        <title>Comparative genomic analysis and phylogenetic position of Theileria equi.</title>
        <authorList>
            <person name="Kappmeyer L.S."/>
            <person name="Thiagarajan M."/>
            <person name="Herndon D.R."/>
            <person name="Ramsay J.D."/>
            <person name="Caler E."/>
            <person name="Djikeng A."/>
            <person name="Gillespie J.J."/>
            <person name="Lau A.O."/>
            <person name="Roalson E.H."/>
            <person name="Silva J.C."/>
            <person name="Silva M.G."/>
            <person name="Suarez C.E."/>
            <person name="Ueti M.W."/>
            <person name="Nene V.M."/>
            <person name="Mealey R.H."/>
            <person name="Knowles D.P."/>
            <person name="Brayton K.A."/>
        </authorList>
    </citation>
    <scope>NUCLEOTIDE SEQUENCE [LARGE SCALE GENOMIC DNA]</scope>
    <source>
        <strain evidence="2 3">WA</strain>
    </source>
</reference>
<evidence type="ECO:0000256" key="1">
    <source>
        <dbReference type="SAM" id="MobiDB-lite"/>
    </source>
</evidence>
<dbReference type="AlphaFoldDB" id="L1L9J3"/>
<gene>
    <name evidence="2" type="ORF">BEWA_046300</name>
</gene>
<proteinExistence type="predicted"/>
<organism evidence="2 3">
    <name type="scientific">Theileria equi strain WA</name>
    <dbReference type="NCBI Taxonomy" id="1537102"/>
    <lineage>
        <taxon>Eukaryota</taxon>
        <taxon>Sar</taxon>
        <taxon>Alveolata</taxon>
        <taxon>Apicomplexa</taxon>
        <taxon>Aconoidasida</taxon>
        <taxon>Piroplasmida</taxon>
        <taxon>Theileriidae</taxon>
        <taxon>Theileria</taxon>
    </lineage>
</organism>
<sequence>MPWLSARPRSAPVSCRMSREGATSSPVKRGFACPFRSGRSTRKRAKVSPLGTFGVELILEIFPLTGCSKSISNLPRSPSKRLSGSPPNKRGLSKKCTVLQRQSWNPFIQTMASSPPALPIIRTRPRPLVTSITHRGFKMKSISIAMSYSPEVSRPKPIAYSKTAGHFYSPNNKLYANSQSICHPDGSILCSFGIS</sequence>
<feature type="region of interest" description="Disordered" evidence="1">
    <location>
        <begin position="1"/>
        <end position="26"/>
    </location>
</feature>
<comment type="caution">
    <text evidence="2">The sequence shown here is derived from an EMBL/GenBank/DDBJ whole genome shotgun (WGS) entry which is preliminary data.</text>
</comment>
<evidence type="ECO:0000313" key="3">
    <source>
        <dbReference type="Proteomes" id="UP000031512"/>
    </source>
</evidence>
<dbReference type="EMBL" id="ACOU01000007">
    <property type="protein sequence ID" value="EKX72166.1"/>
    <property type="molecule type" value="Genomic_DNA"/>
</dbReference>
<protein>
    <submittedName>
        <fullName evidence="2">Uncharacterized protein</fullName>
    </submittedName>
</protein>
<evidence type="ECO:0000313" key="2">
    <source>
        <dbReference type="EMBL" id="EKX72166.1"/>
    </source>
</evidence>
<dbReference type="VEuPathDB" id="PiroplasmaDB:BEWA_046300"/>
<feature type="compositionally biased region" description="Polar residues" evidence="1">
    <location>
        <begin position="72"/>
        <end position="86"/>
    </location>
</feature>
<dbReference type="RefSeq" id="XP_004831618.1">
    <property type="nucleotide sequence ID" value="XM_004831561.1"/>
</dbReference>
<feature type="region of interest" description="Disordered" evidence="1">
    <location>
        <begin position="72"/>
        <end position="94"/>
    </location>
</feature>
<dbReference type="GeneID" id="15804965"/>
<dbReference type="KEGG" id="beq:BEWA_046300"/>
<keyword evidence="3" id="KW-1185">Reference proteome</keyword>
<accession>L1L9J3</accession>